<evidence type="ECO:0008006" key="3">
    <source>
        <dbReference type="Google" id="ProtNLM"/>
    </source>
</evidence>
<dbReference type="Proteomes" id="UP000177876">
    <property type="component" value="Unassembled WGS sequence"/>
</dbReference>
<organism evidence="1 2">
    <name type="scientific">Candidatus Solincola sediminis</name>
    <dbReference type="NCBI Taxonomy" id="1797199"/>
    <lineage>
        <taxon>Bacteria</taxon>
        <taxon>Bacillati</taxon>
        <taxon>Actinomycetota</taxon>
        <taxon>Candidatus Geothermincolia</taxon>
        <taxon>Candidatus Geothermincolales</taxon>
        <taxon>Candidatus Geothermincolaceae</taxon>
        <taxon>Candidatus Solincola</taxon>
    </lineage>
</organism>
<dbReference type="EMBL" id="MELK01000016">
    <property type="protein sequence ID" value="OFW59394.1"/>
    <property type="molecule type" value="Genomic_DNA"/>
</dbReference>
<dbReference type="STRING" id="1797197.A2Y75_11225"/>
<accession>A0A1F2WR90</accession>
<reference evidence="1 2" key="1">
    <citation type="journal article" date="2016" name="Nat. Commun.">
        <title>Thousands of microbial genomes shed light on interconnected biogeochemical processes in an aquifer system.</title>
        <authorList>
            <person name="Anantharaman K."/>
            <person name="Brown C.T."/>
            <person name="Hug L.A."/>
            <person name="Sharon I."/>
            <person name="Castelle C.J."/>
            <person name="Probst A.J."/>
            <person name="Thomas B.C."/>
            <person name="Singh A."/>
            <person name="Wilkins M.J."/>
            <person name="Karaoz U."/>
            <person name="Brodie E.L."/>
            <person name="Williams K.H."/>
            <person name="Hubbard S.S."/>
            <person name="Banfield J.F."/>
        </authorList>
    </citation>
    <scope>NUCLEOTIDE SEQUENCE [LARGE SCALE GENOMIC DNA]</scope>
</reference>
<sequence>MVPLAFHGGTALRFLFATARYSEDLDFCLEGKVGEYDFRSYLKAIEREFALEGYEPNIKVNDKKNVHNAFIRFPGLVYELGLSPHRRETLSVKQRWIQHLQQEQFLKRRSFADMSFGSFNITTKHPYSRVNCMRSSSAHISRGVTYMI</sequence>
<comment type="caution">
    <text evidence="1">The sequence shown here is derived from an EMBL/GenBank/DDBJ whole genome shotgun (WGS) entry which is preliminary data.</text>
</comment>
<dbReference type="InterPro" id="IPR014942">
    <property type="entry name" value="AbiEii"/>
</dbReference>
<name>A0A1F2WR90_9ACTN</name>
<gene>
    <name evidence="1" type="ORF">A2Y75_11225</name>
</gene>
<dbReference type="Pfam" id="PF08843">
    <property type="entry name" value="AbiEii"/>
    <property type="match status" value="1"/>
</dbReference>
<evidence type="ECO:0000313" key="2">
    <source>
        <dbReference type="Proteomes" id="UP000177876"/>
    </source>
</evidence>
<evidence type="ECO:0000313" key="1">
    <source>
        <dbReference type="EMBL" id="OFW59394.1"/>
    </source>
</evidence>
<proteinExistence type="predicted"/>
<dbReference type="AlphaFoldDB" id="A0A1F2WR90"/>
<protein>
    <recommendedName>
        <fullName evidence="3">Nucleotidyl transferase AbiEii/AbiGii toxin family protein</fullName>
    </recommendedName>
</protein>
<dbReference type="Gene3D" id="3.10.450.620">
    <property type="entry name" value="JHP933, nucleotidyltransferase-like core domain"/>
    <property type="match status" value="1"/>
</dbReference>